<gene>
    <name evidence="6" type="ORF">ACIBG2_32245</name>
</gene>
<dbReference type="PANTHER" id="PTHR43776">
    <property type="entry name" value="TRANSPORT ATP-BINDING PROTEIN"/>
    <property type="match status" value="1"/>
</dbReference>
<dbReference type="RefSeq" id="WP_397087109.1">
    <property type="nucleotide sequence ID" value="NZ_JBITGY010000009.1"/>
</dbReference>
<dbReference type="InterPro" id="IPR027417">
    <property type="entry name" value="P-loop_NTPase"/>
</dbReference>
<dbReference type="PANTHER" id="PTHR43776:SF7">
    <property type="entry name" value="D,D-DIPEPTIDE TRANSPORT ATP-BINDING PROTEIN DDPF-RELATED"/>
    <property type="match status" value="1"/>
</dbReference>
<evidence type="ECO:0000256" key="1">
    <source>
        <dbReference type="ARBA" id="ARBA00005417"/>
    </source>
</evidence>
<dbReference type="PROSITE" id="PS50893">
    <property type="entry name" value="ABC_TRANSPORTER_2"/>
    <property type="match status" value="1"/>
</dbReference>
<comment type="similarity">
    <text evidence="1">Belongs to the ABC transporter superfamily.</text>
</comment>
<accession>A0ABW7Z1N2</accession>
<dbReference type="InterPro" id="IPR003593">
    <property type="entry name" value="AAA+_ATPase"/>
</dbReference>
<dbReference type="Gene3D" id="3.40.50.300">
    <property type="entry name" value="P-loop containing nucleotide triphosphate hydrolases"/>
    <property type="match status" value="1"/>
</dbReference>
<dbReference type="EMBL" id="JBITGY010000009">
    <property type="protein sequence ID" value="MFI6502090.1"/>
    <property type="molecule type" value="Genomic_DNA"/>
</dbReference>
<feature type="domain" description="ABC transporter" evidence="5">
    <location>
        <begin position="2"/>
        <end position="239"/>
    </location>
</feature>
<name>A0ABW7Z1N2_9ACTN</name>
<dbReference type="InterPro" id="IPR003439">
    <property type="entry name" value="ABC_transporter-like_ATP-bd"/>
</dbReference>
<evidence type="ECO:0000256" key="3">
    <source>
        <dbReference type="ARBA" id="ARBA00022741"/>
    </source>
</evidence>
<proteinExistence type="inferred from homology"/>
<evidence type="ECO:0000259" key="5">
    <source>
        <dbReference type="PROSITE" id="PS50893"/>
    </source>
</evidence>
<dbReference type="Proteomes" id="UP001612741">
    <property type="component" value="Unassembled WGS sequence"/>
</dbReference>
<organism evidence="6 7">
    <name type="scientific">Nonomuraea typhae</name>
    <dbReference type="NCBI Taxonomy" id="2603600"/>
    <lineage>
        <taxon>Bacteria</taxon>
        <taxon>Bacillati</taxon>
        <taxon>Actinomycetota</taxon>
        <taxon>Actinomycetes</taxon>
        <taxon>Streptosporangiales</taxon>
        <taxon>Streptosporangiaceae</taxon>
        <taxon>Nonomuraea</taxon>
    </lineage>
</organism>
<dbReference type="Pfam" id="PF00005">
    <property type="entry name" value="ABC_tran"/>
    <property type="match status" value="1"/>
</dbReference>
<evidence type="ECO:0000256" key="4">
    <source>
        <dbReference type="ARBA" id="ARBA00022840"/>
    </source>
</evidence>
<keyword evidence="2" id="KW-0813">Transport</keyword>
<dbReference type="GO" id="GO:0005524">
    <property type="term" value="F:ATP binding"/>
    <property type="evidence" value="ECO:0007669"/>
    <property type="project" value="UniProtKB-KW"/>
</dbReference>
<evidence type="ECO:0000313" key="7">
    <source>
        <dbReference type="Proteomes" id="UP001612741"/>
    </source>
</evidence>
<dbReference type="InterPro" id="IPR017871">
    <property type="entry name" value="ABC_transporter-like_CS"/>
</dbReference>
<evidence type="ECO:0000256" key="2">
    <source>
        <dbReference type="ARBA" id="ARBA00022448"/>
    </source>
</evidence>
<evidence type="ECO:0000313" key="6">
    <source>
        <dbReference type="EMBL" id="MFI6502090.1"/>
    </source>
</evidence>
<keyword evidence="3" id="KW-0547">Nucleotide-binding</keyword>
<dbReference type="SMART" id="SM00382">
    <property type="entry name" value="AAA"/>
    <property type="match status" value="1"/>
</dbReference>
<keyword evidence="7" id="KW-1185">Reference proteome</keyword>
<dbReference type="SUPFAM" id="SSF52540">
    <property type="entry name" value="P-loop containing nucleoside triphosphate hydrolases"/>
    <property type="match status" value="1"/>
</dbReference>
<dbReference type="PROSITE" id="PS00211">
    <property type="entry name" value="ABC_TRANSPORTER_1"/>
    <property type="match status" value="1"/>
</dbReference>
<protein>
    <submittedName>
        <fullName evidence="6">ABC transporter ATP-binding protein</fullName>
    </submittedName>
</protein>
<dbReference type="InterPro" id="IPR050319">
    <property type="entry name" value="ABC_transp_ATP-bind"/>
</dbReference>
<keyword evidence="4 6" id="KW-0067">ATP-binding</keyword>
<comment type="caution">
    <text evidence="6">The sequence shown here is derived from an EMBL/GenBank/DDBJ whole genome shotgun (WGS) entry which is preliminary data.</text>
</comment>
<dbReference type="CDD" id="cd03257">
    <property type="entry name" value="ABC_NikE_OppD_transporters"/>
    <property type="match status" value="1"/>
</dbReference>
<sequence>MLVVDGLRKTFPGGTLAADDVSFTLAAGGALGLVGESGSGKTTIARMLVGLARPDAGTISVAGRVRPPRERGRAARLRRAGEIQMVFQDPYVSLDPRLTAAQCLRAVVRLHGGPGGRVEELLEQVGLGSREAGARPHELSGGQRQRLAIARALAVEPAVLVLDEAVAALDVSIQAQILELLARIRAERGVALLFVSHDLAVVRHLCEETLVLHRGVVVERGPVATVLAEPAHDYTRRLLASVPRPGWVLA</sequence>
<reference evidence="6 7" key="1">
    <citation type="submission" date="2024-10" db="EMBL/GenBank/DDBJ databases">
        <title>The Natural Products Discovery Center: Release of the First 8490 Sequenced Strains for Exploring Actinobacteria Biosynthetic Diversity.</title>
        <authorList>
            <person name="Kalkreuter E."/>
            <person name="Kautsar S.A."/>
            <person name="Yang D."/>
            <person name="Bader C.D."/>
            <person name="Teijaro C.N."/>
            <person name="Fluegel L."/>
            <person name="Davis C.M."/>
            <person name="Simpson J.R."/>
            <person name="Lauterbach L."/>
            <person name="Steele A.D."/>
            <person name="Gui C."/>
            <person name="Meng S."/>
            <person name="Li G."/>
            <person name="Viehrig K."/>
            <person name="Ye F."/>
            <person name="Su P."/>
            <person name="Kiefer A.F."/>
            <person name="Nichols A."/>
            <person name="Cepeda A.J."/>
            <person name="Yan W."/>
            <person name="Fan B."/>
            <person name="Jiang Y."/>
            <person name="Adhikari A."/>
            <person name="Zheng C.-J."/>
            <person name="Schuster L."/>
            <person name="Cowan T.M."/>
            <person name="Smanski M.J."/>
            <person name="Chevrette M.G."/>
            <person name="De Carvalho L.P.S."/>
            <person name="Shen B."/>
        </authorList>
    </citation>
    <scope>NUCLEOTIDE SEQUENCE [LARGE SCALE GENOMIC DNA]</scope>
    <source>
        <strain evidence="6 7">NPDC050545</strain>
    </source>
</reference>